<evidence type="ECO:0000256" key="10">
    <source>
        <dbReference type="ARBA" id="ARBA00022679"/>
    </source>
</evidence>
<keyword evidence="10" id="KW-0808">Transferase</keyword>
<organism evidence="29 30">
    <name type="scientific">Flemingia macrophylla</name>
    <dbReference type="NCBI Taxonomy" id="520843"/>
    <lineage>
        <taxon>Eukaryota</taxon>
        <taxon>Viridiplantae</taxon>
        <taxon>Streptophyta</taxon>
        <taxon>Embryophyta</taxon>
        <taxon>Tracheophyta</taxon>
        <taxon>Spermatophyta</taxon>
        <taxon>Magnoliopsida</taxon>
        <taxon>eudicotyledons</taxon>
        <taxon>Gunneridae</taxon>
        <taxon>Pentapetalae</taxon>
        <taxon>rosids</taxon>
        <taxon>fabids</taxon>
        <taxon>Fabales</taxon>
        <taxon>Fabaceae</taxon>
        <taxon>Papilionoideae</taxon>
        <taxon>50 kb inversion clade</taxon>
        <taxon>NPAAA clade</taxon>
        <taxon>indigoferoid/millettioid clade</taxon>
        <taxon>Phaseoleae</taxon>
        <taxon>Flemingia</taxon>
    </lineage>
</organism>
<feature type="transmembrane region" description="Helical" evidence="27">
    <location>
        <begin position="20"/>
        <end position="39"/>
    </location>
</feature>
<gene>
    <name evidence="29" type="ORF">Fmac_017580</name>
</gene>
<evidence type="ECO:0000256" key="11">
    <source>
        <dbReference type="ARBA" id="ARBA00022692"/>
    </source>
</evidence>
<evidence type="ECO:0000256" key="12">
    <source>
        <dbReference type="ARBA" id="ARBA00022729"/>
    </source>
</evidence>
<dbReference type="EMBL" id="JBGMDY010000006">
    <property type="protein sequence ID" value="KAL2329999.1"/>
    <property type="molecule type" value="Genomic_DNA"/>
</dbReference>
<comment type="caution">
    <text evidence="29">The sequence shown here is derived from an EMBL/GenBank/DDBJ whole genome shotgun (WGS) entry which is preliminary data.</text>
</comment>
<evidence type="ECO:0000256" key="8">
    <source>
        <dbReference type="ARBA" id="ARBA00022553"/>
    </source>
</evidence>
<evidence type="ECO:0000256" key="23">
    <source>
        <dbReference type="ARBA" id="ARBA00038043"/>
    </source>
</evidence>
<evidence type="ECO:0000256" key="1">
    <source>
        <dbReference type="ARBA" id="ARBA00004170"/>
    </source>
</evidence>
<dbReference type="AlphaFoldDB" id="A0ABD1M2L3"/>
<keyword evidence="21" id="KW-0675">Receptor</keyword>
<keyword evidence="22" id="KW-0325">Glycoprotein</keyword>
<dbReference type="PROSITE" id="PS00107">
    <property type="entry name" value="PROTEIN_KINASE_ATP"/>
    <property type="match status" value="1"/>
</dbReference>
<evidence type="ECO:0000256" key="13">
    <source>
        <dbReference type="ARBA" id="ARBA00022737"/>
    </source>
</evidence>
<evidence type="ECO:0000256" key="16">
    <source>
        <dbReference type="ARBA" id="ARBA00022821"/>
    </source>
</evidence>
<dbReference type="FunFam" id="3.30.200.20:FF:000309">
    <property type="entry name" value="Leucine-rich repeat receptor protein kinase MSP1"/>
    <property type="match status" value="1"/>
</dbReference>
<evidence type="ECO:0000313" key="30">
    <source>
        <dbReference type="Proteomes" id="UP001603857"/>
    </source>
</evidence>
<dbReference type="GO" id="GO:0004674">
    <property type="term" value="F:protein serine/threonine kinase activity"/>
    <property type="evidence" value="ECO:0007669"/>
    <property type="project" value="UniProtKB-KW"/>
</dbReference>
<keyword evidence="18 27" id="KW-1133">Transmembrane helix</keyword>
<evidence type="ECO:0000256" key="17">
    <source>
        <dbReference type="ARBA" id="ARBA00022840"/>
    </source>
</evidence>
<keyword evidence="11 27" id="KW-0812">Transmembrane</keyword>
<keyword evidence="8" id="KW-0597">Phosphoprotein</keyword>
<evidence type="ECO:0000259" key="28">
    <source>
        <dbReference type="PROSITE" id="PS50011"/>
    </source>
</evidence>
<keyword evidence="19 27" id="KW-0472">Membrane</keyword>
<evidence type="ECO:0000256" key="25">
    <source>
        <dbReference type="ARBA" id="ARBA00048679"/>
    </source>
</evidence>
<comment type="catalytic activity">
    <reaction evidence="25">
        <text>L-seryl-[protein] + ATP = O-phospho-L-seryl-[protein] + ADP + H(+)</text>
        <dbReference type="Rhea" id="RHEA:17989"/>
        <dbReference type="Rhea" id="RHEA-COMP:9863"/>
        <dbReference type="Rhea" id="RHEA-COMP:11604"/>
        <dbReference type="ChEBI" id="CHEBI:15378"/>
        <dbReference type="ChEBI" id="CHEBI:29999"/>
        <dbReference type="ChEBI" id="CHEBI:30616"/>
        <dbReference type="ChEBI" id="CHEBI:83421"/>
        <dbReference type="ChEBI" id="CHEBI:456216"/>
        <dbReference type="EC" id="2.7.11.1"/>
    </reaction>
</comment>
<evidence type="ECO:0000256" key="15">
    <source>
        <dbReference type="ARBA" id="ARBA00022777"/>
    </source>
</evidence>
<evidence type="ECO:0000256" key="5">
    <source>
        <dbReference type="ARBA" id="ARBA00022512"/>
    </source>
</evidence>
<dbReference type="InterPro" id="IPR017441">
    <property type="entry name" value="Protein_kinase_ATP_BS"/>
</dbReference>
<dbReference type="SUPFAM" id="SSF52058">
    <property type="entry name" value="L domain-like"/>
    <property type="match status" value="1"/>
</dbReference>
<sequence>MLVRDINKVHYLVNLISKILLSKMPLTMGCCLLFFTKYFGLQSMQFVVSNFYVTAFIVIYGMAIMGIVLELEAAPTTSQLRSEAIAIINSGWWNQQQPKPYDICKWDGIVCNNDGSITEITYPYITEGIRFATLNLSAFKNLERLLVWKSGLEGTIPPEIGNLSKLTHLDLSHNSLYGEIPSELMFLKNLTVLDLSDNIINGTLSISLINLTKLERLDISYNLLHGSLKHFSLGSHELLTTIDLSHNFISGEIPQDLGYLPSLQSLDLSYNNLTGTVPLSLNPPNAIWGLIGNKGICSDNLYYQTEIRSCLARHNNVATARGNKVMQNPVVILCILFFLIVTLPLLYLYLRFICVAIKNKHAKTTTMTKNGDLFCIWNYDGSMAYEDIIAATEDFDMKYCIGTGAYGSVYRARLPSGKIVALKKLHGFEAEVPAFDESFRNEVRVLSEIKHRHIVKLYGYCLHKRVMFLIYEYMEKGSLFSVLYDDEEAMELDWEKRVNVVKGTAYALSYLHHDAPLQLCIETYQPAMCCLIQDGSPL</sequence>
<dbReference type="SUPFAM" id="SSF56112">
    <property type="entry name" value="Protein kinase-like (PK-like)"/>
    <property type="match status" value="1"/>
</dbReference>
<evidence type="ECO:0000256" key="9">
    <source>
        <dbReference type="ARBA" id="ARBA00022614"/>
    </source>
</evidence>
<dbReference type="InterPro" id="IPR000719">
    <property type="entry name" value="Prot_kinase_dom"/>
</dbReference>
<evidence type="ECO:0000256" key="2">
    <source>
        <dbReference type="ARBA" id="ARBA00004191"/>
    </source>
</evidence>
<dbReference type="InterPro" id="IPR011009">
    <property type="entry name" value="Kinase-like_dom_sf"/>
</dbReference>
<keyword evidence="16" id="KW-0611">Plant defense</keyword>
<proteinExistence type="inferred from homology"/>
<name>A0ABD1M2L3_9FABA</name>
<dbReference type="InterPro" id="IPR001611">
    <property type="entry name" value="Leu-rich_rpt"/>
</dbReference>
<evidence type="ECO:0000256" key="22">
    <source>
        <dbReference type="ARBA" id="ARBA00023180"/>
    </source>
</evidence>
<evidence type="ECO:0000256" key="18">
    <source>
        <dbReference type="ARBA" id="ARBA00022989"/>
    </source>
</evidence>
<evidence type="ECO:0000256" key="6">
    <source>
        <dbReference type="ARBA" id="ARBA00022525"/>
    </source>
</evidence>
<evidence type="ECO:0000256" key="14">
    <source>
        <dbReference type="ARBA" id="ARBA00022741"/>
    </source>
</evidence>
<comment type="catalytic activity">
    <reaction evidence="24">
        <text>L-threonyl-[protein] + ATP = O-phospho-L-threonyl-[protein] + ADP + H(+)</text>
        <dbReference type="Rhea" id="RHEA:46608"/>
        <dbReference type="Rhea" id="RHEA-COMP:11060"/>
        <dbReference type="Rhea" id="RHEA-COMP:11605"/>
        <dbReference type="ChEBI" id="CHEBI:15378"/>
        <dbReference type="ChEBI" id="CHEBI:30013"/>
        <dbReference type="ChEBI" id="CHEBI:30616"/>
        <dbReference type="ChEBI" id="CHEBI:61977"/>
        <dbReference type="ChEBI" id="CHEBI:456216"/>
        <dbReference type="EC" id="2.7.11.1"/>
    </reaction>
</comment>
<dbReference type="GO" id="GO:0006952">
    <property type="term" value="P:defense response"/>
    <property type="evidence" value="ECO:0007669"/>
    <property type="project" value="UniProtKB-KW"/>
</dbReference>
<dbReference type="InterPro" id="IPR051420">
    <property type="entry name" value="Ser_Thr_Kinases_DiverseReg"/>
</dbReference>
<keyword evidence="20" id="KW-1015">Disulfide bond</keyword>
<dbReference type="PROSITE" id="PS51450">
    <property type="entry name" value="LRR"/>
    <property type="match status" value="1"/>
</dbReference>
<dbReference type="PANTHER" id="PTHR48005">
    <property type="entry name" value="LEUCINE RICH REPEAT KINASE 2"/>
    <property type="match status" value="1"/>
</dbReference>
<dbReference type="FunFam" id="3.80.10.10:FF:000400">
    <property type="entry name" value="Nuclear pore complex protein NUP107"/>
    <property type="match status" value="1"/>
</dbReference>
<keyword evidence="12" id="KW-0732">Signal</keyword>
<evidence type="ECO:0000256" key="20">
    <source>
        <dbReference type="ARBA" id="ARBA00023157"/>
    </source>
</evidence>
<keyword evidence="30" id="KW-1185">Reference proteome</keyword>
<evidence type="ECO:0000256" key="7">
    <source>
        <dbReference type="ARBA" id="ARBA00022527"/>
    </source>
</evidence>
<protein>
    <recommendedName>
        <fullName evidence="4">non-specific serine/threonine protein kinase</fullName>
        <ecNumber evidence="4">2.7.11.1</ecNumber>
    </recommendedName>
</protein>
<keyword evidence="13" id="KW-0677">Repeat</keyword>
<dbReference type="Pfam" id="PF13855">
    <property type="entry name" value="LRR_8"/>
    <property type="match status" value="2"/>
</dbReference>
<dbReference type="Proteomes" id="UP001603857">
    <property type="component" value="Unassembled WGS sequence"/>
</dbReference>
<evidence type="ECO:0000256" key="3">
    <source>
        <dbReference type="ARBA" id="ARBA00004479"/>
    </source>
</evidence>
<evidence type="ECO:0000313" key="29">
    <source>
        <dbReference type="EMBL" id="KAL2329999.1"/>
    </source>
</evidence>
<feature type="domain" description="Protein kinase" evidence="28">
    <location>
        <begin position="395"/>
        <end position="538"/>
    </location>
</feature>
<dbReference type="Gene3D" id="1.10.510.10">
    <property type="entry name" value="Transferase(Phosphotransferase) domain 1"/>
    <property type="match status" value="1"/>
</dbReference>
<evidence type="ECO:0000256" key="4">
    <source>
        <dbReference type="ARBA" id="ARBA00012513"/>
    </source>
</evidence>
<evidence type="ECO:0000256" key="27">
    <source>
        <dbReference type="SAM" id="Phobius"/>
    </source>
</evidence>
<evidence type="ECO:0000256" key="24">
    <source>
        <dbReference type="ARBA" id="ARBA00047899"/>
    </source>
</evidence>
<keyword evidence="5" id="KW-0134">Cell wall</keyword>
<evidence type="ECO:0000256" key="19">
    <source>
        <dbReference type="ARBA" id="ARBA00023136"/>
    </source>
</evidence>
<evidence type="ECO:0000256" key="26">
    <source>
        <dbReference type="PROSITE-ProRule" id="PRU10141"/>
    </source>
</evidence>
<dbReference type="EC" id="2.7.11.1" evidence="4"/>
<dbReference type="GO" id="GO:0005524">
    <property type="term" value="F:ATP binding"/>
    <property type="evidence" value="ECO:0007669"/>
    <property type="project" value="UniProtKB-UniRule"/>
</dbReference>
<keyword evidence="7" id="KW-0723">Serine/threonine-protein kinase</keyword>
<dbReference type="PANTHER" id="PTHR48005:SF16">
    <property type="entry name" value="MDIS1-INTERACTING RECEPTOR LIKE KINASE 2-LIKE ISOFORM X1"/>
    <property type="match status" value="1"/>
</dbReference>
<feature type="binding site" evidence="26">
    <location>
        <position position="423"/>
    </location>
    <ligand>
        <name>ATP</name>
        <dbReference type="ChEBI" id="CHEBI:30616"/>
    </ligand>
</feature>
<dbReference type="PRINTS" id="PR00019">
    <property type="entry name" value="LEURICHRPT"/>
</dbReference>
<reference evidence="29 30" key="1">
    <citation type="submission" date="2024-08" db="EMBL/GenBank/DDBJ databases">
        <title>Insights into the chromosomal genome structure of Flemingia macrophylla.</title>
        <authorList>
            <person name="Ding Y."/>
            <person name="Zhao Y."/>
            <person name="Bi W."/>
            <person name="Wu M."/>
            <person name="Zhao G."/>
            <person name="Gong Y."/>
            <person name="Li W."/>
            <person name="Zhang P."/>
        </authorList>
    </citation>
    <scope>NUCLEOTIDE SEQUENCE [LARGE SCALE GENOMIC DNA]</scope>
    <source>
        <strain evidence="29">DYQJB</strain>
        <tissue evidence="29">Leaf</tissue>
    </source>
</reference>
<dbReference type="Gene3D" id="3.80.10.10">
    <property type="entry name" value="Ribonuclease Inhibitor"/>
    <property type="match status" value="2"/>
</dbReference>
<keyword evidence="15" id="KW-0418">Kinase</keyword>
<accession>A0ABD1M2L3</accession>
<comment type="similarity">
    <text evidence="23">Belongs to the polygalacturonase-inhibiting protein family.</text>
</comment>
<feature type="transmembrane region" description="Helical" evidence="27">
    <location>
        <begin position="330"/>
        <end position="350"/>
    </location>
</feature>
<dbReference type="GO" id="GO:0016020">
    <property type="term" value="C:membrane"/>
    <property type="evidence" value="ECO:0007669"/>
    <property type="project" value="UniProtKB-SubCell"/>
</dbReference>
<keyword evidence="14 26" id="KW-0547">Nucleotide-binding</keyword>
<comment type="subcellular location">
    <subcellularLocation>
        <location evidence="1">Membrane</location>
        <topology evidence="1">Peripheral membrane protein</topology>
    </subcellularLocation>
    <subcellularLocation>
        <location evidence="3">Membrane</location>
        <topology evidence="3">Single-pass type I membrane protein</topology>
    </subcellularLocation>
    <subcellularLocation>
        <location evidence="2">Secreted</location>
        <location evidence="2">Cell wall</location>
    </subcellularLocation>
</comment>
<dbReference type="InterPro" id="IPR032675">
    <property type="entry name" value="LRR_dom_sf"/>
</dbReference>
<keyword evidence="9" id="KW-0433">Leucine-rich repeat</keyword>
<dbReference type="PROSITE" id="PS50011">
    <property type="entry name" value="PROTEIN_KINASE_DOM"/>
    <property type="match status" value="1"/>
</dbReference>
<feature type="transmembrane region" description="Helical" evidence="27">
    <location>
        <begin position="51"/>
        <end position="71"/>
    </location>
</feature>
<keyword evidence="17 26" id="KW-0067">ATP-binding</keyword>
<dbReference type="Pfam" id="PF00069">
    <property type="entry name" value="Pkinase"/>
    <property type="match status" value="1"/>
</dbReference>
<keyword evidence="6" id="KW-0964">Secreted</keyword>
<evidence type="ECO:0000256" key="21">
    <source>
        <dbReference type="ARBA" id="ARBA00023170"/>
    </source>
</evidence>